<reference evidence="2" key="1">
    <citation type="submission" date="2018-01" db="EMBL/GenBank/DDBJ databases">
        <authorList>
            <person name="Alioto T."/>
            <person name="Alioto T."/>
        </authorList>
    </citation>
    <scope>NUCLEOTIDE SEQUENCE [LARGE SCALE GENOMIC DNA]</scope>
</reference>
<gene>
    <name evidence="1" type="ORF">DGUA_6G004437</name>
</gene>
<dbReference type="STRING" id="7266.A0A3B0JZM2"/>
<dbReference type="OMA" id="HPMDSSK"/>
<name>A0A3B0JZM2_DROGU</name>
<dbReference type="OrthoDB" id="8181742at2759"/>
<evidence type="ECO:0000313" key="1">
    <source>
        <dbReference type="EMBL" id="SPP85872.1"/>
    </source>
</evidence>
<dbReference type="Proteomes" id="UP000268350">
    <property type="component" value="Unassembled WGS sequence"/>
</dbReference>
<organism evidence="1 2">
    <name type="scientific">Drosophila guanche</name>
    <name type="common">Fruit fly</name>
    <dbReference type="NCBI Taxonomy" id="7266"/>
    <lineage>
        <taxon>Eukaryota</taxon>
        <taxon>Metazoa</taxon>
        <taxon>Ecdysozoa</taxon>
        <taxon>Arthropoda</taxon>
        <taxon>Hexapoda</taxon>
        <taxon>Insecta</taxon>
        <taxon>Pterygota</taxon>
        <taxon>Neoptera</taxon>
        <taxon>Endopterygota</taxon>
        <taxon>Diptera</taxon>
        <taxon>Brachycera</taxon>
        <taxon>Muscomorpha</taxon>
        <taxon>Ephydroidea</taxon>
        <taxon>Drosophilidae</taxon>
        <taxon>Drosophila</taxon>
        <taxon>Sophophora</taxon>
    </lineage>
</organism>
<dbReference type="AlphaFoldDB" id="A0A3B0JZM2"/>
<keyword evidence="2" id="KW-1185">Reference proteome</keyword>
<proteinExistence type="predicted"/>
<protein>
    <submittedName>
        <fullName evidence="1">Uncharacterized protein</fullName>
    </submittedName>
</protein>
<dbReference type="EMBL" id="OUUW01000010">
    <property type="protein sequence ID" value="SPP85872.1"/>
    <property type="molecule type" value="Genomic_DNA"/>
</dbReference>
<accession>A0A3B0JZM2</accession>
<sequence>MDIPQVDMLAVSKNSRVQRNLILGYVIPGLKIVDYGDVNRIDQYYLDCQKHRDYYRDPYGKIPKPERFRQYQGKCGVKVDKSFGDLLLPPSWQVERRPVVYPAEYGHPMDSRKSYRTLLMGTYNPISHTGFKR</sequence>
<evidence type="ECO:0000313" key="2">
    <source>
        <dbReference type="Proteomes" id="UP000268350"/>
    </source>
</evidence>